<dbReference type="EMBL" id="ASPP01001510">
    <property type="protein sequence ID" value="ETO35576.1"/>
    <property type="molecule type" value="Genomic_DNA"/>
</dbReference>
<feature type="region of interest" description="Disordered" evidence="1">
    <location>
        <begin position="100"/>
        <end position="167"/>
    </location>
</feature>
<reference evidence="2 3" key="1">
    <citation type="journal article" date="2013" name="Curr. Biol.">
        <title>The Genome of the Foraminiferan Reticulomyxa filosa.</title>
        <authorList>
            <person name="Glockner G."/>
            <person name="Hulsmann N."/>
            <person name="Schleicher M."/>
            <person name="Noegel A.A."/>
            <person name="Eichinger L."/>
            <person name="Gallinger C."/>
            <person name="Pawlowski J."/>
            <person name="Sierra R."/>
            <person name="Euteneuer U."/>
            <person name="Pillet L."/>
            <person name="Moustafa A."/>
            <person name="Platzer M."/>
            <person name="Groth M."/>
            <person name="Szafranski K."/>
            <person name="Schliwa M."/>
        </authorList>
    </citation>
    <scope>NUCLEOTIDE SEQUENCE [LARGE SCALE GENOMIC DNA]</scope>
</reference>
<comment type="caution">
    <text evidence="2">The sequence shown here is derived from an EMBL/GenBank/DDBJ whole genome shotgun (WGS) entry which is preliminary data.</text>
</comment>
<evidence type="ECO:0000313" key="3">
    <source>
        <dbReference type="Proteomes" id="UP000023152"/>
    </source>
</evidence>
<feature type="compositionally biased region" description="Acidic residues" evidence="1">
    <location>
        <begin position="100"/>
        <end position="133"/>
    </location>
</feature>
<evidence type="ECO:0000256" key="1">
    <source>
        <dbReference type="SAM" id="MobiDB-lite"/>
    </source>
</evidence>
<gene>
    <name evidence="2" type="ORF">RFI_01485</name>
</gene>
<name>X6PBK9_RETFI</name>
<dbReference type="AlphaFoldDB" id="X6PBK9"/>
<proteinExistence type="predicted"/>
<keyword evidence="3" id="KW-1185">Reference proteome</keyword>
<dbReference type="Proteomes" id="UP000023152">
    <property type="component" value="Unassembled WGS sequence"/>
</dbReference>
<accession>X6PBK9</accession>
<sequence>MSEMKVEEHIHEYRVAKKILESKLNELLCLRQRINSSKPWWDVYLLSSKTGSEEEETDPSKAPLSVVAFRFHQAIIDLPTIQHWLCDISDYFAQKYRYENEEDEDDEEEDDDEDEDDDDNDDDMNIDEDEEDNGNAIGEEKISGNGDKGSTSRPLSLTKKRQKKRKARKVNFYIETPKKGHSRYGSGQRPWSTRSQSIRRLIDENVEDWIDEEVDVMNKDSTGGGLWSLLRFFFSLLKYVHSTSKKKKKKKKGVLPFI</sequence>
<organism evidence="2 3">
    <name type="scientific">Reticulomyxa filosa</name>
    <dbReference type="NCBI Taxonomy" id="46433"/>
    <lineage>
        <taxon>Eukaryota</taxon>
        <taxon>Sar</taxon>
        <taxon>Rhizaria</taxon>
        <taxon>Retaria</taxon>
        <taxon>Foraminifera</taxon>
        <taxon>Monothalamids</taxon>
        <taxon>Reticulomyxidae</taxon>
        <taxon>Reticulomyxa</taxon>
    </lineage>
</organism>
<protein>
    <submittedName>
        <fullName evidence="2">Uncharacterized protein</fullName>
    </submittedName>
</protein>
<feature type="compositionally biased region" description="Basic residues" evidence="1">
    <location>
        <begin position="158"/>
        <end position="167"/>
    </location>
</feature>
<evidence type="ECO:0000313" key="2">
    <source>
        <dbReference type="EMBL" id="ETO35576.1"/>
    </source>
</evidence>